<reference evidence="9" key="2">
    <citation type="submission" date="2025-08" db="UniProtKB">
        <authorList>
            <consortium name="RefSeq"/>
        </authorList>
    </citation>
    <scope>IDENTIFICATION</scope>
    <source>
        <tissue evidence="9">Leaf</tissue>
    </source>
</reference>
<dbReference type="RefSeq" id="XP_056853909.1">
    <property type="nucleotide sequence ID" value="XM_056997929.1"/>
</dbReference>
<sequence length="163" mass="18715">MAQSSSSSITEYKNENGVVCNCNHAANIVQAWTDDNPGRRFYCCPERVENGYGKCNFFRWFDVEKPHGWQHDALVGARDVMRQQKEEIKSLRKKIRALMQESEHMGHNPTNLKQESEACDTCEALKREVMILNERSRVYRNVLITSSVGFTVALGVFIGVLKW</sequence>
<reference evidence="8" key="1">
    <citation type="journal article" date="2019" name="Database">
        <title>The radish genome database (RadishGD): an integrated information resource for radish genomics.</title>
        <authorList>
            <person name="Yu H.J."/>
            <person name="Baek S."/>
            <person name="Lee Y.J."/>
            <person name="Cho A."/>
            <person name="Mun J.H."/>
        </authorList>
    </citation>
    <scope>NUCLEOTIDE SEQUENCE [LARGE SCALE GENOMIC DNA]</scope>
    <source>
        <strain evidence="8">cv. WK10039</strain>
    </source>
</reference>
<keyword evidence="5" id="KW-0175">Coiled coil</keyword>
<keyword evidence="1" id="KW-0479">Metal-binding</keyword>
<evidence type="ECO:0000259" key="7">
    <source>
        <dbReference type="PROSITE" id="PS51999"/>
    </source>
</evidence>
<dbReference type="Pfam" id="PF06839">
    <property type="entry name" value="Zn_ribbon_GRF"/>
    <property type="match status" value="1"/>
</dbReference>
<feature type="coiled-coil region" evidence="5">
    <location>
        <begin position="74"/>
        <end position="101"/>
    </location>
</feature>
<keyword evidence="8" id="KW-1185">Reference proteome</keyword>
<evidence type="ECO:0000256" key="1">
    <source>
        <dbReference type="ARBA" id="ARBA00022723"/>
    </source>
</evidence>
<dbReference type="Proteomes" id="UP000504610">
    <property type="component" value="Chromosome 2"/>
</dbReference>
<dbReference type="GeneID" id="108832519"/>
<evidence type="ECO:0000256" key="3">
    <source>
        <dbReference type="ARBA" id="ARBA00022833"/>
    </source>
</evidence>
<dbReference type="GO" id="GO:0008270">
    <property type="term" value="F:zinc ion binding"/>
    <property type="evidence" value="ECO:0007669"/>
    <property type="project" value="UniProtKB-KW"/>
</dbReference>
<keyword evidence="6" id="KW-0472">Membrane</keyword>
<evidence type="ECO:0000256" key="5">
    <source>
        <dbReference type="SAM" id="Coils"/>
    </source>
</evidence>
<keyword evidence="6" id="KW-0812">Transmembrane</keyword>
<accession>A0A9W3CR68</accession>
<feature type="transmembrane region" description="Helical" evidence="6">
    <location>
        <begin position="142"/>
        <end position="161"/>
    </location>
</feature>
<evidence type="ECO:0000256" key="6">
    <source>
        <dbReference type="SAM" id="Phobius"/>
    </source>
</evidence>
<proteinExistence type="predicted"/>
<dbReference type="InterPro" id="IPR057222">
    <property type="entry name" value="DUF7900"/>
</dbReference>
<dbReference type="KEGG" id="rsz:108832519"/>
<gene>
    <name evidence="9" type="primary">LOC108832519</name>
</gene>
<evidence type="ECO:0000313" key="9">
    <source>
        <dbReference type="RefSeq" id="XP_056853909.1"/>
    </source>
</evidence>
<evidence type="ECO:0000256" key="2">
    <source>
        <dbReference type="ARBA" id="ARBA00022771"/>
    </source>
</evidence>
<dbReference type="PANTHER" id="PTHR33248">
    <property type="entry name" value="ZINC ION-BINDING PROTEIN"/>
    <property type="match status" value="1"/>
</dbReference>
<keyword evidence="6" id="KW-1133">Transmembrane helix</keyword>
<dbReference type="PROSITE" id="PS51999">
    <property type="entry name" value="ZF_GRF"/>
    <property type="match status" value="1"/>
</dbReference>
<keyword evidence="2 4" id="KW-0863">Zinc-finger</keyword>
<dbReference type="Pfam" id="PF25464">
    <property type="entry name" value="DUF7900"/>
    <property type="match status" value="1"/>
</dbReference>
<feature type="domain" description="GRF-type" evidence="7">
    <location>
        <begin position="20"/>
        <end position="64"/>
    </location>
</feature>
<dbReference type="InterPro" id="IPR010666">
    <property type="entry name" value="Znf_GRF"/>
</dbReference>
<name>A0A9W3CR68_RAPSA</name>
<organism evidence="8 9">
    <name type="scientific">Raphanus sativus</name>
    <name type="common">Radish</name>
    <name type="synonym">Raphanus raphanistrum var. sativus</name>
    <dbReference type="NCBI Taxonomy" id="3726"/>
    <lineage>
        <taxon>Eukaryota</taxon>
        <taxon>Viridiplantae</taxon>
        <taxon>Streptophyta</taxon>
        <taxon>Embryophyta</taxon>
        <taxon>Tracheophyta</taxon>
        <taxon>Spermatophyta</taxon>
        <taxon>Magnoliopsida</taxon>
        <taxon>eudicotyledons</taxon>
        <taxon>Gunneridae</taxon>
        <taxon>Pentapetalae</taxon>
        <taxon>rosids</taxon>
        <taxon>malvids</taxon>
        <taxon>Brassicales</taxon>
        <taxon>Brassicaceae</taxon>
        <taxon>Brassiceae</taxon>
        <taxon>Raphanus</taxon>
    </lineage>
</organism>
<dbReference type="OrthoDB" id="1105596at2759"/>
<dbReference type="AlphaFoldDB" id="A0A9W3CR68"/>
<evidence type="ECO:0000256" key="4">
    <source>
        <dbReference type="PROSITE-ProRule" id="PRU01343"/>
    </source>
</evidence>
<keyword evidence="3" id="KW-0862">Zinc</keyword>
<evidence type="ECO:0000313" key="8">
    <source>
        <dbReference type="Proteomes" id="UP000504610"/>
    </source>
</evidence>
<protein>
    <submittedName>
        <fullName evidence="9">Uncharacterized protein LOC108832519</fullName>
    </submittedName>
</protein>